<evidence type="ECO:0000256" key="1">
    <source>
        <dbReference type="ARBA" id="ARBA00004141"/>
    </source>
</evidence>
<comment type="similarity">
    <text evidence="2">Belongs to the autoinducer-2 exporter (AI-2E) (TC 2.A.86) family.</text>
</comment>
<gene>
    <name evidence="8" type="ORF">SCD92_02895</name>
</gene>
<dbReference type="Proteomes" id="UP001273505">
    <property type="component" value="Unassembled WGS sequence"/>
</dbReference>
<reference evidence="8 9" key="1">
    <citation type="submission" date="2023-11" db="EMBL/GenBank/DDBJ databases">
        <title>Gilvimarinus fulvus sp. nov., isolated from the surface of Kelp.</title>
        <authorList>
            <person name="Sun Y.Y."/>
            <person name="Gong Y."/>
            <person name="Du Z.J."/>
        </authorList>
    </citation>
    <scope>NUCLEOTIDE SEQUENCE [LARGE SCALE GENOMIC DNA]</scope>
    <source>
        <strain evidence="8 9">SDUM040013</strain>
    </source>
</reference>
<dbReference type="RefSeq" id="WP_302722968.1">
    <property type="nucleotide sequence ID" value="NZ_JAULRU010000577.1"/>
</dbReference>
<name>A0ABU4RVQ8_9GAMM</name>
<accession>A0ABU4RVQ8</accession>
<comment type="subcellular location">
    <subcellularLocation>
        <location evidence="1">Membrane</location>
        <topology evidence="1">Multi-pass membrane protein</topology>
    </subcellularLocation>
</comment>
<dbReference type="PANTHER" id="PTHR21716:SF4">
    <property type="entry name" value="TRANSMEMBRANE PROTEIN 245"/>
    <property type="match status" value="1"/>
</dbReference>
<feature type="transmembrane region" description="Helical" evidence="7">
    <location>
        <begin position="223"/>
        <end position="244"/>
    </location>
</feature>
<dbReference type="EMBL" id="JAXAFO010000003">
    <property type="protein sequence ID" value="MDX6848291.1"/>
    <property type="molecule type" value="Genomic_DNA"/>
</dbReference>
<keyword evidence="4 7" id="KW-1133">Transmembrane helix</keyword>
<feature type="transmembrane region" description="Helical" evidence="7">
    <location>
        <begin position="318"/>
        <end position="343"/>
    </location>
</feature>
<proteinExistence type="inferred from homology"/>
<feature type="compositionally biased region" description="Low complexity" evidence="6">
    <location>
        <begin position="362"/>
        <end position="390"/>
    </location>
</feature>
<feature type="transmembrane region" description="Helical" evidence="7">
    <location>
        <begin position="35"/>
        <end position="53"/>
    </location>
</feature>
<comment type="caution">
    <text evidence="8">The sequence shown here is derived from an EMBL/GenBank/DDBJ whole genome shotgun (WGS) entry which is preliminary data.</text>
</comment>
<dbReference type="Pfam" id="PF01594">
    <property type="entry name" value="AI-2E_transport"/>
    <property type="match status" value="1"/>
</dbReference>
<dbReference type="PANTHER" id="PTHR21716">
    <property type="entry name" value="TRANSMEMBRANE PROTEIN"/>
    <property type="match status" value="1"/>
</dbReference>
<evidence type="ECO:0000256" key="4">
    <source>
        <dbReference type="ARBA" id="ARBA00022989"/>
    </source>
</evidence>
<keyword evidence="5 7" id="KW-0472">Membrane</keyword>
<feature type="transmembrane region" description="Helical" evidence="7">
    <location>
        <begin position="250"/>
        <end position="269"/>
    </location>
</feature>
<evidence type="ECO:0000256" key="7">
    <source>
        <dbReference type="SAM" id="Phobius"/>
    </source>
</evidence>
<evidence type="ECO:0000256" key="3">
    <source>
        <dbReference type="ARBA" id="ARBA00022692"/>
    </source>
</evidence>
<sequence>MSELKQNLELKSFLALLLVVSAAFLWILQPFFGPIFWACALAIIFQPVQASLLKRLNHRPNSQAILTLLMCLVIVIIPVIFLVSSVVAQAAELYQKIESGEFDLAGHIEQFQNSFPVIKETLERFGVNFADIKKQSVDFAMNSGKFIAQYTFDIGSNAFKFVLDFCLMLYLTFFFLRDGDNIKELMVRALPMGDIRERLLFAKFAEVTRATVKGNLVVAMTQGALGGVIFWILGIPAALLWAVVMAFASLLPAVGAAIIWAPVAIYLLATGDYIQGIVLVAFGGGVIGLVDNVLRPILVGRDTKLPDYLVLLSTLGGMALFGINGFVIGPLIAALFIAFWGIFMREINVDEDWGALDDSDTETTQSEASTAEAEDSGSMGSTTSGDSTPQ</sequence>
<evidence type="ECO:0000313" key="8">
    <source>
        <dbReference type="EMBL" id="MDX6848291.1"/>
    </source>
</evidence>
<evidence type="ECO:0000256" key="6">
    <source>
        <dbReference type="SAM" id="MobiDB-lite"/>
    </source>
</evidence>
<feature type="transmembrane region" description="Helical" evidence="7">
    <location>
        <begin position="65"/>
        <end position="88"/>
    </location>
</feature>
<feature type="region of interest" description="Disordered" evidence="6">
    <location>
        <begin position="355"/>
        <end position="390"/>
    </location>
</feature>
<protein>
    <submittedName>
        <fullName evidence="8">AI-2E family transporter</fullName>
    </submittedName>
</protein>
<dbReference type="InterPro" id="IPR002549">
    <property type="entry name" value="AI-2E-like"/>
</dbReference>
<evidence type="ECO:0000256" key="5">
    <source>
        <dbReference type="ARBA" id="ARBA00023136"/>
    </source>
</evidence>
<keyword evidence="3 7" id="KW-0812">Transmembrane</keyword>
<evidence type="ECO:0000256" key="2">
    <source>
        <dbReference type="ARBA" id="ARBA00009773"/>
    </source>
</evidence>
<feature type="transmembrane region" description="Helical" evidence="7">
    <location>
        <begin position="276"/>
        <end position="298"/>
    </location>
</feature>
<organism evidence="8 9">
    <name type="scientific">Gilvimarinus gilvus</name>
    <dbReference type="NCBI Taxonomy" id="3058038"/>
    <lineage>
        <taxon>Bacteria</taxon>
        <taxon>Pseudomonadati</taxon>
        <taxon>Pseudomonadota</taxon>
        <taxon>Gammaproteobacteria</taxon>
        <taxon>Cellvibrionales</taxon>
        <taxon>Cellvibrionaceae</taxon>
        <taxon>Gilvimarinus</taxon>
    </lineage>
</organism>
<feature type="transmembrane region" description="Helical" evidence="7">
    <location>
        <begin position="158"/>
        <end position="176"/>
    </location>
</feature>
<evidence type="ECO:0000313" key="9">
    <source>
        <dbReference type="Proteomes" id="UP001273505"/>
    </source>
</evidence>
<keyword evidence="9" id="KW-1185">Reference proteome</keyword>
<feature type="transmembrane region" description="Helical" evidence="7">
    <location>
        <begin position="12"/>
        <end position="29"/>
    </location>
</feature>